<evidence type="ECO:0000313" key="1">
    <source>
        <dbReference type="EMBL" id="GGU62967.1"/>
    </source>
</evidence>
<protein>
    <submittedName>
        <fullName evidence="1">Uncharacterized protein</fullName>
    </submittedName>
</protein>
<name>A0A8H9LMV8_KITAU</name>
<proteinExistence type="predicted"/>
<dbReference type="AlphaFoldDB" id="A0A8H9LMV8"/>
<comment type="caution">
    <text evidence="1">The sequence shown here is derived from an EMBL/GenBank/DDBJ whole genome shotgun (WGS) entry which is preliminary data.</text>
</comment>
<organism evidence="1 2">
    <name type="scientific">Kitasatospora aureofaciens</name>
    <name type="common">Streptomyces aureofaciens</name>
    <dbReference type="NCBI Taxonomy" id="1894"/>
    <lineage>
        <taxon>Bacteria</taxon>
        <taxon>Bacillati</taxon>
        <taxon>Actinomycetota</taxon>
        <taxon>Actinomycetes</taxon>
        <taxon>Kitasatosporales</taxon>
        <taxon>Streptomycetaceae</taxon>
        <taxon>Kitasatospora</taxon>
    </lineage>
</organism>
<dbReference type="EMBL" id="BMUB01000002">
    <property type="protein sequence ID" value="GGU62967.1"/>
    <property type="molecule type" value="Genomic_DNA"/>
</dbReference>
<gene>
    <name evidence="1" type="ORF">GCM10010502_12320</name>
</gene>
<accession>A0A8H9LMV8</accession>
<sequence>MRGGPGAVVAETGRAARARSVRAPGVRGIEWERARKQPLRFANLSGAGSWIT</sequence>
<reference evidence="1 2" key="1">
    <citation type="journal article" date="2014" name="Int. J. Syst. Evol. Microbiol.">
        <title>Complete genome sequence of Corynebacterium casei LMG S-19264T (=DSM 44701T), isolated from a smear-ripened cheese.</title>
        <authorList>
            <consortium name="US DOE Joint Genome Institute (JGI-PGF)"/>
            <person name="Walter F."/>
            <person name="Albersmeier A."/>
            <person name="Kalinowski J."/>
            <person name="Ruckert C."/>
        </authorList>
    </citation>
    <scope>NUCLEOTIDE SEQUENCE [LARGE SCALE GENOMIC DNA]</scope>
    <source>
        <strain evidence="1 2">JCM 4434</strain>
    </source>
</reference>
<dbReference type="Proteomes" id="UP000610124">
    <property type="component" value="Unassembled WGS sequence"/>
</dbReference>
<evidence type="ECO:0000313" key="2">
    <source>
        <dbReference type="Proteomes" id="UP000610124"/>
    </source>
</evidence>